<keyword evidence="3" id="KW-0472">Membrane</keyword>
<feature type="compositionally biased region" description="Low complexity" evidence="2">
    <location>
        <begin position="3258"/>
        <end position="3269"/>
    </location>
</feature>
<dbReference type="EMBL" id="CP029206">
    <property type="protein sequence ID" value="AWI51298.1"/>
    <property type="molecule type" value="Genomic_DNA"/>
</dbReference>
<dbReference type="GO" id="GO:0003824">
    <property type="term" value="F:catalytic activity"/>
    <property type="evidence" value="ECO:0007669"/>
    <property type="project" value="UniProtKB-ARBA"/>
</dbReference>
<protein>
    <submittedName>
        <fullName evidence="5">Heme utilization protein</fullName>
    </submittedName>
</protein>
<dbReference type="Pfam" id="PF13332">
    <property type="entry name" value="Fil_haemagg_2"/>
    <property type="match status" value="2"/>
</dbReference>
<accession>A0A2U8FK07</accession>
<keyword evidence="3" id="KW-1133">Transmembrane helix</keyword>
<keyword evidence="3" id="KW-0812">Transmembrane</keyword>
<organism evidence="5 6">
    <name type="scientific">Actinobacillus porcitonsillarum</name>
    <dbReference type="NCBI Taxonomy" id="189834"/>
    <lineage>
        <taxon>Bacteria</taxon>
        <taxon>Pseudomonadati</taxon>
        <taxon>Pseudomonadota</taxon>
        <taxon>Gammaproteobacteria</taxon>
        <taxon>Pasteurellales</taxon>
        <taxon>Pasteurellaceae</taxon>
        <taxon>Actinobacillus</taxon>
    </lineage>
</organism>
<dbReference type="KEGG" id="apor:DDU33_07285"/>
<dbReference type="NCBIfam" id="TIGR01731">
    <property type="entry name" value="fil_hemag_20aa"/>
    <property type="match status" value="32"/>
</dbReference>
<dbReference type="InterPro" id="IPR024973">
    <property type="entry name" value="ESPR"/>
</dbReference>
<feature type="compositionally biased region" description="Polar residues" evidence="2">
    <location>
        <begin position="3007"/>
        <end position="3019"/>
    </location>
</feature>
<sequence length="4159" mass="447298">MNKKCFRVIFSKTLQRLVVTSELAKTEGKSSEQASGGFSSLFCKIRPLTFSLFCALGFVAFSNTALANLIIQADKSAPKNQQPIVLQTANGLPQVNIQTPNDKGLSHNKYAKFDVDTKGAILNNSRTNVQTQQGGLITGNPYLARGEAKVILNEVNSSDPSVLKGYVEVAGKKADVIIANPSGIHCEGCGIINSDRATFTTGKPQIKNGNLESFVVEKGKVKVSGKGLDNSRVDYTEIIARETQVNAGVWSKKEAKVITGKNTVKRSENSTDLQIIHSNQPLADEARPQVAVDVGELGGMYSGKIHLIGTEHGVGVRNAGHIGASAETLKIDSEGRIVNTGTLNANHAVQLVGTKGIENRGKIENRQGDITFNTAADIQQDGSVVARSGNIHQTAHQAITQQGETVAKGRITYKAPKVTASTSSLIAAGVEIQDTPNGETRTLEKASAQGQSIVVNTTGKSTLQGKVLASNVQVNAAEANLDNSQIYAYALNVQAKAGNIQADNAVLMAEKTLNLTTPAQLQTQNSVLKAETLTTQQRSLNTKGAIWEQTGSGELKLNVADKLQNRGGTFKTQGDLTVHAQGMDNQQGRLLAKGKLTVNAAQGKVNSSGGILVSEQDITLNSGEWLNDGGLIQSHQNVTINTHGQALSNQHTLTEAQDKGIVALGQLNIQSSNLSNQQGRVVSGGNQQLTATNVNNDQGLVYTQQNLALNAQNLTNHHGMFNATQQATLALSGNLSQTAGTVEAERITLSAQNLHSREHSRIVANQTDLTLANQLDNSNSLIQAKTAALTISSQALNNTKGDIQSLQGRADINTHQQTLDNTAGKIRSKSTLTLNSGKLDNTQGAIHSESDIWLDTHHQTLTNQNTLSSEQGIVALGKLTLKSADLVNQQGYIASREAQTLNARAVDNSQGLIKANQALTFVAQSVENKEGIISGKTVANISVADHFTQTAGQLGADTLLLNAARLTSEEGSLISATKADIQVSGQFSHQQSRLNTVGDLTVQSQDLNNLLGVINSAGGNIAIQTQKQQLNNTRGQITAKGKLTVNSGELQNQAGLLYSEQDIKINTHGNTLNNQQTQGQNQGILTLGNLTVNSGKLDNTQGVISAKSVQLNSTALTNRLGRLQSNEDLSLTTQHLENSQGIISGAKKVTLTVAKSLQQTAGQIGAGELILNAGSLQSTEKSVISADNATLTVQQALTNTDSEISATHHLAITSQALDNQRGLLLAEQGNLTLNTQQQQINNQHGKVVANQKLQVESGALNNQNGLVQGKTGVSLNTHQQSLDNTLGKIISQQALTIAAGELNNQQGHIQSTQQADIHLGRATLNNALGVMKSEADLRLNAGVVRNHQGVVDAKNLQADLIALEQEGGVIQANQSLNLTASGQISSTNHSLIQGENLQLAVAGQLNNQKSEIIAKQNATLSSGLLNNNQAAIVAEQGNLEISTHQQALTNQQGKLSAGANLTLESGDLDNTAGLIQSRQNMTIHTHQGNLNNQQTQVSAQNKGIIALGELALTTQNFLNQQGYLLSQKAQTVSARNIENESGVLASLSGQKVSVRENITNRQGRISGESTTLTAQAIDNQAGLLQGSQDLTVQAQGNLNNAKGQIKAQTALDVAAHTIHNREGQIRATAGTLSLAAVSDLDNTSGNITAKQQATVEAKALNNQQGLVYNEQGLLHLNVKQALDNANGSVISKDTFVIKSDSFNNQRGTLYAENQGNIHVNGLLDNRQLGKIHGLGEMAVQANQIDNRGGEIRTQHKLVLNATADLNNQKVSNTGSFIESGNILSIHTAQLNNSQTKATNEKMSQGILASALTISAQALDNQQGKIHSRVQGDLQIQSNLNNQQGEITGGGNVAIQGKALTLNNQNGRLQTVDSLSLFADEVTTNGHIEGRDITIRQQKDFVTNNHINADRSLSISTAGNLTNQHNLYADEQVTLNANHITNRIDGRISSANTHITAKGDLTNEGLINSVSADENAQTVIKVGGRLTNTGKGRIYGDNIALQADKFENRDKDYGNGEILSAVVAARGRLDIGAREIENNTSYYLSDNQVGATLFSVGDMSFGRILNGNNQVEGKADVLRNNSSVIESESRIRFGVDKVYNNNTHFTVEHVEEGKPNKDITLLQDKTKPINEHYIIPKDGYDKLPATFINTLKEEKGALSNSPFIPMKYLKWVGWSRAGQLVYQSDGTKPVELKAGDKITPDMVLAVRNQMNCDEYGGEKAKCNYDPAGQYGIDSPIWAHFNATAPAEAAPLFPFDKLEAQPWYKEADWFSLDDSTKEFDTFKVPEDPGSAPSKPRKRFFEKEEVYQKRVEEYENQLVAYTLAKEKWDFYRTHIEPYTIWENKYKEALTKVDEGIQKHNQDRIDKLKLPYYRRFWDIKLTHHREDESKVLTTVAGQIIAGGNLEANSQSFVNNRSVVIAGQDMLLENKIKNEDEEGRHRITDTGKSEYTYSRWRGGFRRYHQRKWDGENDYTRIIETPFNMQVVRTEKYVNYADNKQTDDSLKNKTLHQLSLSNVSVQNDVLSAQGNKTLGGLNSLGSASFTSLGGTVHQVDALDAWSGNGTTVDVQMPAGKQDAFQTLRDDAFKPTTVANNNANTPARPLVRIALNEQQEVRSIQPNLVIPQNVLYRVNANPTNRVLVETDPDFTNQKRWLSSDYMFNALRYEPNAVQKRLGDGFYEQRLVREQINRLTGRNFVGNYTDFDSQYRGLMDAGVTFAQKFNLRPGIALSPNQVAQLTADIVWLESESITLPNGKVETVLVPKVYALAKKGDITGNGALLSGNKVIHKGGEFINSGTVAGRELAQFDSESIRNSGNISGGAVVGNVRGDMENLGGTIEADRAILLNVAGNFKHSSQTHTTSVNEQGYQRTDTTIGRKGLLHVKGENGTLQIQANNITLAGADIINDGQGQTYLSAKNNLNLTALSVGFDEKMGGGNHYRNEAVQSVEVSRVQGKGDVVLSGQNIYSEAAQLEAKQRLALLAENDVVLSSATTSSALTEYHHTKSGGAFGSSKKTTLDSNQDKTQVGTTLGGGEILVSAGNDLKAQNLQAIADKDLHLQAVNNVDISADTNYFKETHFEQKSKSGVFSGGGIGITFGKKSETHESEAEGWQQSQARSTLGSVSGNVSVKAGNHAHLSGTDLIASKELDKAITIEGKSTYIGASEDELSSKERHEYKQSGLTVAFSSAVTDAAMAVQSSLKRSGQVKDERLSQLLKVKAANEAVETVQKASQAIDAIQKAGNVSEALANSDAKVSVSVGASKSVSTSHTQQTTHQGSELSAGSVTVRATEGDNTIVGSKINAKEATLEGNNVTLLGTTDSQTNRSDNKSNSWSLGVFVGKSGGSTGLGIEGAASVGKGHANSDSQVQNHTEINADRLTINAKETTTLKGATANINHLALDTKNLHIESVQDIEKYDSKQTQGGVKAAFAWGSGASGSAQFSQNKANVDYAQVNQQSGFNINESSNINVEENTHLKGGVINAEGQKENHRLTTGTLTTESIENRSDIKVSTISAGVSSDMTQMATSAMGAALSALGNMNESERSQTQSAISSNINVQITDSEKQKSLTGKTAEDTLQSLNRDVANANQKLEKQDLQALQERQEATQIVAEMGAKAVGDLAKMMKWEDGSPQKIALHGLIGYLSAKVGGGNTAASALSAMGSEYINTEIANYLQQNTALTADQRNAIQQASAAGLGALIGASLGGDSNTVNQSAQMAWRTEKFNRQLHPDEMKWIKAHAKEFAEQEGLTVEEAEKRLSQQAERDLDILWFLKLDFTTDDKAKAFLASQNNATFIDSKGDVQHYFVAKDNDFWTPRKYASDAYDYMQATGDNFYGRNLQTDTTVWEGTKDKLGKAYDHISENKLETAKAVGNAVIDGVVECSSDVTGCLGNFVAELWTKGTSSASEMGKNLVLSDQEKINALYGQDVEKEMVAVSSSQFIGTLTEALGIGKVAKIGGEAVVDGMGTIVEKGLKSIDLQNLSRGATLKLPDGKYTYLGDGVFEGPDKGKIINTGKVDPATGNSIYQRINPNGSFSSSFLMISDDGTQIRTNKPKEDRLTIHQIEKNKLAGEQFEQEQYEKLVSEGYSPQKQVIVETPSGVRTILDFVIKENGIDICIECKSSATAPLTKNQKIAFPEIKEKGAIVISSDKEGYPKGTLIQPTEIKIERK</sequence>
<evidence type="ECO:0000313" key="5">
    <source>
        <dbReference type="EMBL" id="AWI51298.1"/>
    </source>
</evidence>
<dbReference type="Pfam" id="PF13018">
    <property type="entry name" value="ESPR"/>
    <property type="match status" value="1"/>
</dbReference>
<dbReference type="InterPro" id="IPR012334">
    <property type="entry name" value="Pectin_lyas_fold"/>
</dbReference>
<evidence type="ECO:0000256" key="2">
    <source>
        <dbReference type="SAM" id="MobiDB-lite"/>
    </source>
</evidence>
<dbReference type="Pfam" id="PF05860">
    <property type="entry name" value="TPS"/>
    <property type="match status" value="1"/>
</dbReference>
<dbReference type="InterPro" id="IPR010069">
    <property type="entry name" value="CdiA_FHA1_rpt"/>
</dbReference>
<evidence type="ECO:0000259" key="4">
    <source>
        <dbReference type="SMART" id="SM00912"/>
    </source>
</evidence>
<feature type="transmembrane region" description="Helical" evidence="3">
    <location>
        <begin position="48"/>
        <end position="71"/>
    </location>
</feature>
<gene>
    <name evidence="5" type="ORF">DDU33_07285</name>
</gene>
<dbReference type="InterPro" id="IPR025157">
    <property type="entry name" value="Hemagglutinin_rpt"/>
</dbReference>
<dbReference type="Proteomes" id="UP000244920">
    <property type="component" value="Chromosome"/>
</dbReference>
<feature type="coiled-coil region" evidence="1">
    <location>
        <begin position="3562"/>
        <end position="3598"/>
    </location>
</feature>
<feature type="region of interest" description="Disordered" evidence="2">
    <location>
        <begin position="2999"/>
        <end position="3019"/>
    </location>
</feature>
<dbReference type="InterPro" id="IPR008638">
    <property type="entry name" value="FhaB/CdiA-like_TPS"/>
</dbReference>
<dbReference type="InterPro" id="IPR011050">
    <property type="entry name" value="Pectin_lyase_fold/virulence"/>
</dbReference>
<name>A0A2U8FK07_9PAST</name>
<dbReference type="Pfam" id="PF05594">
    <property type="entry name" value="Fil_haemagg"/>
    <property type="match status" value="12"/>
</dbReference>
<feature type="domain" description="Filamentous haemagglutinin FhaB/tRNA nuclease CdiA-like TPS" evidence="4">
    <location>
        <begin position="89"/>
        <end position="209"/>
    </location>
</feature>
<dbReference type="Gene3D" id="2.160.20.10">
    <property type="entry name" value="Single-stranded right-handed beta-helix, Pectin lyase-like"/>
    <property type="match status" value="1"/>
</dbReference>
<keyword evidence="6" id="KW-1185">Reference proteome</keyword>
<proteinExistence type="predicted"/>
<dbReference type="NCBIfam" id="TIGR01901">
    <property type="entry name" value="adhes_NPXG"/>
    <property type="match status" value="1"/>
</dbReference>
<evidence type="ECO:0000313" key="6">
    <source>
        <dbReference type="Proteomes" id="UP000244920"/>
    </source>
</evidence>
<feature type="coiled-coil region" evidence="1">
    <location>
        <begin position="2294"/>
        <end position="2321"/>
    </location>
</feature>
<dbReference type="RefSeq" id="WP_108924098.1">
    <property type="nucleotide sequence ID" value="NZ_CP029206.1"/>
</dbReference>
<evidence type="ECO:0000256" key="1">
    <source>
        <dbReference type="SAM" id="Coils"/>
    </source>
</evidence>
<evidence type="ECO:0000256" key="3">
    <source>
        <dbReference type="SAM" id="Phobius"/>
    </source>
</evidence>
<feature type="region of interest" description="Disordered" evidence="2">
    <location>
        <begin position="3258"/>
        <end position="3277"/>
    </location>
</feature>
<dbReference type="InterPro" id="IPR008619">
    <property type="entry name" value="Filamentous_hemagglutn_rpt"/>
</dbReference>
<keyword evidence="1" id="KW-0175">Coiled coil</keyword>
<dbReference type="SMART" id="SM00912">
    <property type="entry name" value="Haemagg_act"/>
    <property type="match status" value="1"/>
</dbReference>
<dbReference type="SUPFAM" id="SSF51126">
    <property type="entry name" value="Pectin lyase-like"/>
    <property type="match status" value="1"/>
</dbReference>
<reference evidence="6" key="1">
    <citation type="submission" date="2018-05" db="EMBL/GenBank/DDBJ databases">
        <title>Complete genome sequence of Actinobacillus porcitonsillarum reference strain 9953L55 (CCUG 46996).</title>
        <authorList>
            <person name="Dona V."/>
            <person name="Perreten V."/>
        </authorList>
    </citation>
    <scope>NUCLEOTIDE SEQUENCE [LARGE SCALE GENOMIC DNA]</scope>
    <source>
        <strain evidence="6">9953L55</strain>
    </source>
</reference>